<reference evidence="2 3" key="1">
    <citation type="submission" date="2016-04" db="EMBL/GenBank/DDBJ databases">
        <title>Genome analyses suggest a sexual origin of heterokaryosis in a supposedly ancient asexual fungus.</title>
        <authorList>
            <person name="Ropars J."/>
            <person name="Sedzielewska K."/>
            <person name="Noel J."/>
            <person name="Charron P."/>
            <person name="Farinelli L."/>
            <person name="Marton T."/>
            <person name="Kruger M."/>
            <person name="Pelin A."/>
            <person name="Brachmann A."/>
            <person name="Corradi N."/>
        </authorList>
    </citation>
    <scope>NUCLEOTIDE SEQUENCE [LARGE SCALE GENOMIC DNA]</scope>
    <source>
        <strain evidence="2 3">A5</strain>
    </source>
</reference>
<dbReference type="Proteomes" id="UP000232722">
    <property type="component" value="Unassembled WGS sequence"/>
</dbReference>
<reference evidence="2 3" key="2">
    <citation type="submission" date="2017-09" db="EMBL/GenBank/DDBJ databases">
        <title>Extensive intraspecific genome diversity in a model arbuscular mycorrhizal fungus.</title>
        <authorList>
            <person name="Chen E.C."/>
            <person name="Morin E."/>
            <person name="Beaudet D."/>
            <person name="Noel J."/>
            <person name="Ndikumana S."/>
            <person name="Charron P."/>
            <person name="St-Onge C."/>
            <person name="Giorgi J."/>
            <person name="Grigoriev I.V."/>
            <person name="Roux C."/>
            <person name="Martin F.M."/>
            <person name="Corradi N."/>
        </authorList>
    </citation>
    <scope>NUCLEOTIDE SEQUENCE [LARGE SCALE GENOMIC DNA]</scope>
    <source>
        <strain evidence="2 3">A5</strain>
    </source>
</reference>
<protein>
    <submittedName>
        <fullName evidence="2">Uncharacterized protein</fullName>
    </submittedName>
</protein>
<name>A0A2N0P8L0_9GLOM</name>
<dbReference type="OrthoDB" id="10429701at2759"/>
<dbReference type="SUPFAM" id="SSF52047">
    <property type="entry name" value="RNI-like"/>
    <property type="match status" value="1"/>
</dbReference>
<reference evidence="1" key="3">
    <citation type="submission" date="2020-05" db="EMBL/GenBank/DDBJ databases">
        <authorList>
            <person name="Rincon C."/>
            <person name="Sanders R I."/>
            <person name="Robbins C."/>
            <person name="Chaturvedi A."/>
        </authorList>
    </citation>
    <scope>NUCLEOTIDE SEQUENCE</scope>
    <source>
        <strain evidence="1">CHB12</strain>
    </source>
</reference>
<organism evidence="2 3">
    <name type="scientific">Rhizophagus irregularis</name>
    <dbReference type="NCBI Taxonomy" id="588596"/>
    <lineage>
        <taxon>Eukaryota</taxon>
        <taxon>Fungi</taxon>
        <taxon>Fungi incertae sedis</taxon>
        <taxon>Mucoromycota</taxon>
        <taxon>Glomeromycotina</taxon>
        <taxon>Glomeromycetes</taxon>
        <taxon>Glomerales</taxon>
        <taxon>Glomeraceae</taxon>
        <taxon>Rhizophagus</taxon>
    </lineage>
</organism>
<dbReference type="EMBL" id="LLXJ01001235">
    <property type="protein sequence ID" value="PKC03170.1"/>
    <property type="molecule type" value="Genomic_DNA"/>
</dbReference>
<evidence type="ECO:0000313" key="3">
    <source>
        <dbReference type="Proteomes" id="UP000232722"/>
    </source>
</evidence>
<sequence>MLSHLYSLNIDINSVNSNDLYEMAQICKNLNELIVDNCSQDIPGLIYLIDAQNLTVNRNYSIDDVLERFLESYRGRKLLSFNIYYKRNTIEHAEIVRKYIAERIVEYSNLSKY</sequence>
<comment type="caution">
    <text evidence="2">The sequence shown here is derived from an EMBL/GenBank/DDBJ whole genome shotgun (WGS) entry which is preliminary data.</text>
</comment>
<dbReference type="EMBL" id="CAGKOT010000001">
    <property type="protein sequence ID" value="CAB5303691.1"/>
    <property type="molecule type" value="Genomic_DNA"/>
</dbReference>
<accession>A0A2N0P8L0</accession>
<dbReference type="AlphaFoldDB" id="A0A2N0P8L0"/>
<proteinExistence type="predicted"/>
<dbReference type="Proteomes" id="UP000684084">
    <property type="component" value="Unassembled WGS sequence"/>
</dbReference>
<evidence type="ECO:0000313" key="1">
    <source>
        <dbReference type="EMBL" id="CAB5303691.1"/>
    </source>
</evidence>
<gene>
    <name evidence="1" type="ORF">CHRIB12_LOCUS1057</name>
    <name evidence="2" type="ORF">RhiirA5_424169</name>
</gene>
<evidence type="ECO:0000313" key="2">
    <source>
        <dbReference type="EMBL" id="PKC03170.1"/>
    </source>
</evidence>